<dbReference type="PANTHER" id="PTHR11679">
    <property type="entry name" value="VESICLE PROTEIN SORTING-ASSOCIATED"/>
    <property type="match status" value="1"/>
</dbReference>
<comment type="similarity">
    <text evidence="1">Belongs to the STXBP/unc-18/SEC1 family.</text>
</comment>
<dbReference type="SUPFAM" id="SSF56815">
    <property type="entry name" value="Sec1/munc18-like (SM) proteins"/>
    <property type="match status" value="1"/>
</dbReference>
<evidence type="ECO:0000313" key="3">
    <source>
        <dbReference type="EMBL" id="KAL0491891.1"/>
    </source>
</evidence>
<dbReference type="EMBL" id="JAOPGA020001882">
    <property type="protein sequence ID" value="KAL0491891.1"/>
    <property type="molecule type" value="Genomic_DNA"/>
</dbReference>
<evidence type="ECO:0000313" key="4">
    <source>
        <dbReference type="Proteomes" id="UP001431209"/>
    </source>
</evidence>
<proteinExistence type="inferred from homology"/>
<dbReference type="Proteomes" id="UP001431209">
    <property type="component" value="Unassembled WGS sequence"/>
</dbReference>
<dbReference type="InterPro" id="IPR001619">
    <property type="entry name" value="Sec1-like"/>
</dbReference>
<dbReference type="AlphaFoldDB" id="A0AAW2ZPW1"/>
<evidence type="ECO:0000256" key="2">
    <source>
        <dbReference type="SAM" id="MobiDB-lite"/>
    </source>
</evidence>
<name>A0AAW2ZPW1_9EUKA</name>
<accession>A0AAW2ZPW1</accession>
<protein>
    <submittedName>
        <fullName evidence="3">MIP3</fullName>
    </submittedName>
</protein>
<feature type="compositionally biased region" description="Acidic residues" evidence="2">
    <location>
        <begin position="92"/>
        <end position="117"/>
    </location>
</feature>
<feature type="region of interest" description="Disordered" evidence="2">
    <location>
        <begin position="85"/>
        <end position="122"/>
    </location>
</feature>
<evidence type="ECO:0000256" key="1">
    <source>
        <dbReference type="ARBA" id="ARBA00009884"/>
    </source>
</evidence>
<feature type="region of interest" description="Disordered" evidence="2">
    <location>
        <begin position="574"/>
        <end position="618"/>
    </location>
</feature>
<comment type="caution">
    <text evidence="3">The sequence shown here is derived from an EMBL/GenBank/DDBJ whole genome shotgun (WGS) entry which is preliminary data.</text>
</comment>
<gene>
    <name evidence="3" type="ORF">AKO1_000465</name>
</gene>
<dbReference type="Pfam" id="PF00995">
    <property type="entry name" value="Sec1"/>
    <property type="match status" value="1"/>
</dbReference>
<dbReference type="GO" id="GO:0016192">
    <property type="term" value="P:vesicle-mediated transport"/>
    <property type="evidence" value="ECO:0007669"/>
    <property type="project" value="InterPro"/>
</dbReference>
<organism evidence="3 4">
    <name type="scientific">Acrasis kona</name>
    <dbReference type="NCBI Taxonomy" id="1008807"/>
    <lineage>
        <taxon>Eukaryota</taxon>
        <taxon>Discoba</taxon>
        <taxon>Heterolobosea</taxon>
        <taxon>Tetramitia</taxon>
        <taxon>Eutetramitia</taxon>
        <taxon>Acrasidae</taxon>
        <taxon>Acrasis</taxon>
    </lineage>
</organism>
<feature type="compositionally biased region" description="Acidic residues" evidence="2">
    <location>
        <begin position="583"/>
        <end position="601"/>
    </location>
</feature>
<dbReference type="Gene3D" id="3.40.50.1910">
    <property type="match status" value="2"/>
</dbReference>
<dbReference type="InterPro" id="IPR036045">
    <property type="entry name" value="Sec1-like_sf"/>
</dbReference>
<keyword evidence="4" id="KW-1185">Reference proteome</keyword>
<dbReference type="InterPro" id="IPR027482">
    <property type="entry name" value="Sec1-like_dom2"/>
</dbReference>
<reference evidence="3 4" key="1">
    <citation type="submission" date="2024-03" db="EMBL/GenBank/DDBJ databases">
        <title>The Acrasis kona genome and developmental transcriptomes reveal deep origins of eukaryotic multicellular pathways.</title>
        <authorList>
            <person name="Sheikh S."/>
            <person name="Fu C.-J."/>
            <person name="Brown M.W."/>
            <person name="Baldauf S.L."/>
        </authorList>
    </citation>
    <scope>NUCLEOTIDE SEQUENCE [LARGE SCALE GENOMIC DNA]</scope>
    <source>
        <strain evidence="3 4">ATCC MYA-3509</strain>
    </source>
</reference>
<sequence length="789" mass="90095">MNSLLISGINELFSELVVHTRGGTIVFADDIQNECLSWNASFEGLLNNGAVTVMDLNNQPSWIELESLYHLFELKKNQRRLKITKEEKPKDDDDDDDDEFEKWDDEDDEDENNVPEEEQPKYKIEEIKEKIVPFTSKPTKALFFVASLSPKNEQAIKKAIHKFTLDNVVILCGQSDQYAQFHQTNIDQHFLTFSDLTERISFWCKEAQMLNSKNDFNEAFEPTVSVKHFLVNYATISPNTFTFPCLHDVFPHLVHPTDHSHTHHEHSRQQSEILPSKKDLQYKCVAHALRDMFCLLELDVEVHSMGSASHAVADHLMEVFKQETFNTSKNASLFLIDRTLDLATPTAHSENYFDRTQSQLERSDDHSVNVTTPTNPIIQNLMKKNVCASNGSTNNSFAVQSLGILHHMHLNLLESMSSITSDTPNDTLKSLLTMVEPNIKTPSFIPEKRYQKSIDANTKLSEEWQLAGCIRETSQDKQLSSMEKILMMDASVNESSLLEKITEELSRRKDELELTDVIRLLIFVYSLTSPNCNFKDVKRLKQLMVDITLSVPQSTPWLTSELEDLLLAHFQSKTVTPTTPREEDSDDENWDTWDEEEEEDQDQFKIKNTRKNQDQSRHLQSHVEKRINYIFDQLLKVNEQRLTLNTFDKILGNLKTIDGNNPDLTSGIISSETTYQSIMKQLLTQLDNSQKSQSLSDIRHSTSLIKSFAKFTVGSLFGGGSKLAHSRPLVRSDTNVVIIFVVGGLTGAEIRDARQVMENVTGDLKDKVLLLGGTRFATPDFVMRKCCFE</sequence>